<feature type="transmembrane region" description="Helical" evidence="9">
    <location>
        <begin position="12"/>
        <end position="32"/>
    </location>
</feature>
<comment type="pathway">
    <text evidence="2">Quinol/quinone metabolism; menaquinone biosynthesis.</text>
</comment>
<proteinExistence type="inferred from homology"/>
<evidence type="ECO:0000256" key="4">
    <source>
        <dbReference type="ARBA" id="ARBA00022475"/>
    </source>
</evidence>
<keyword evidence="7 9" id="KW-1133">Transmembrane helix</keyword>
<evidence type="ECO:0000256" key="3">
    <source>
        <dbReference type="ARBA" id="ARBA00022428"/>
    </source>
</evidence>
<dbReference type="CDD" id="cd13962">
    <property type="entry name" value="PT_UbiA_UBIAD1"/>
    <property type="match status" value="1"/>
</dbReference>
<evidence type="ECO:0000256" key="8">
    <source>
        <dbReference type="ARBA" id="ARBA00023136"/>
    </source>
</evidence>
<dbReference type="NCBIfam" id="TIGR00751">
    <property type="entry name" value="menA"/>
    <property type="match status" value="1"/>
</dbReference>
<dbReference type="InterPro" id="IPR044878">
    <property type="entry name" value="UbiA_sf"/>
</dbReference>
<protein>
    <recommendedName>
        <fullName evidence="12">1,4-dihydroxy-2-naphthoate octaprenyltransferase</fullName>
    </recommendedName>
</protein>
<evidence type="ECO:0000313" key="10">
    <source>
        <dbReference type="EMBL" id="CAD7699184.1"/>
    </source>
</evidence>
<feature type="transmembrane region" description="Helical" evidence="9">
    <location>
        <begin position="89"/>
        <end position="109"/>
    </location>
</feature>
<dbReference type="InterPro" id="IPR000537">
    <property type="entry name" value="UbiA_prenyltransferase"/>
</dbReference>
<gene>
    <name evidence="10" type="ORF">OSTQU699_LOCUS4543</name>
</gene>
<feature type="transmembrane region" description="Helical" evidence="9">
    <location>
        <begin position="241"/>
        <end position="260"/>
    </location>
</feature>
<keyword evidence="5" id="KW-0808">Transferase</keyword>
<accession>A0A8S1IZG2</accession>
<dbReference type="GO" id="GO:0042371">
    <property type="term" value="P:vitamin K biosynthetic process"/>
    <property type="evidence" value="ECO:0007669"/>
    <property type="project" value="TreeGrafter"/>
</dbReference>
<dbReference type="Pfam" id="PF01040">
    <property type="entry name" value="UbiA"/>
    <property type="match status" value="1"/>
</dbReference>
<dbReference type="Proteomes" id="UP000708148">
    <property type="component" value="Unassembled WGS sequence"/>
</dbReference>
<dbReference type="PANTHER" id="PTHR13929">
    <property type="entry name" value="1,4-DIHYDROXY-2-NAPHTHOATE OCTAPRENYLTRANSFERASE"/>
    <property type="match status" value="1"/>
</dbReference>
<dbReference type="InterPro" id="IPR026046">
    <property type="entry name" value="UBIAD1"/>
</dbReference>
<name>A0A8S1IZG2_9CHLO</name>
<dbReference type="Gene3D" id="1.10.357.140">
    <property type="entry name" value="UbiA prenyltransferase"/>
    <property type="match status" value="1"/>
</dbReference>
<comment type="caution">
    <text evidence="10">The sequence shown here is derived from an EMBL/GenBank/DDBJ whole genome shotgun (WGS) entry which is preliminary data.</text>
</comment>
<evidence type="ECO:0000256" key="9">
    <source>
        <dbReference type="SAM" id="Phobius"/>
    </source>
</evidence>
<dbReference type="GO" id="GO:0016020">
    <property type="term" value="C:membrane"/>
    <property type="evidence" value="ECO:0007669"/>
    <property type="project" value="UniProtKB-SubCell"/>
</dbReference>
<keyword evidence="8 9" id="KW-0472">Membrane</keyword>
<feature type="transmembrane region" description="Helical" evidence="9">
    <location>
        <begin position="272"/>
        <end position="293"/>
    </location>
</feature>
<feature type="transmembrane region" description="Helical" evidence="9">
    <location>
        <begin position="116"/>
        <end position="131"/>
    </location>
</feature>
<organism evidence="10 11">
    <name type="scientific">Ostreobium quekettii</name>
    <dbReference type="NCBI Taxonomy" id="121088"/>
    <lineage>
        <taxon>Eukaryota</taxon>
        <taxon>Viridiplantae</taxon>
        <taxon>Chlorophyta</taxon>
        <taxon>core chlorophytes</taxon>
        <taxon>Ulvophyceae</taxon>
        <taxon>TCBD clade</taxon>
        <taxon>Bryopsidales</taxon>
        <taxon>Ostreobineae</taxon>
        <taxon>Ostreobiaceae</taxon>
        <taxon>Ostreobium</taxon>
    </lineage>
</organism>
<dbReference type="PANTHER" id="PTHR13929:SF0">
    <property type="entry name" value="UBIA PRENYLTRANSFERASE DOMAIN-CONTAINING PROTEIN 1"/>
    <property type="match status" value="1"/>
</dbReference>
<dbReference type="HAMAP" id="MF_01937">
    <property type="entry name" value="MenA_1"/>
    <property type="match status" value="1"/>
</dbReference>
<reference evidence="10" key="1">
    <citation type="submission" date="2020-12" db="EMBL/GenBank/DDBJ databases">
        <authorList>
            <person name="Iha C."/>
        </authorList>
    </citation>
    <scope>NUCLEOTIDE SEQUENCE</scope>
</reference>
<keyword evidence="6 9" id="KW-0812">Transmembrane</keyword>
<comment type="subcellular location">
    <subcellularLocation>
        <location evidence="1">Membrane</location>
        <topology evidence="1">Multi-pass membrane protein</topology>
    </subcellularLocation>
</comment>
<evidence type="ECO:0000256" key="6">
    <source>
        <dbReference type="ARBA" id="ARBA00022692"/>
    </source>
</evidence>
<evidence type="ECO:0000256" key="7">
    <source>
        <dbReference type="ARBA" id="ARBA00022989"/>
    </source>
</evidence>
<keyword evidence="4" id="KW-1003">Cell membrane</keyword>
<evidence type="ECO:0000256" key="5">
    <source>
        <dbReference type="ARBA" id="ARBA00022679"/>
    </source>
</evidence>
<evidence type="ECO:0000256" key="2">
    <source>
        <dbReference type="ARBA" id="ARBA00004863"/>
    </source>
</evidence>
<keyword evidence="3" id="KW-0474">Menaquinone biosynthesis</keyword>
<dbReference type="InterPro" id="IPR004657">
    <property type="entry name" value="MenA"/>
</dbReference>
<dbReference type="GO" id="GO:0009234">
    <property type="term" value="P:menaquinone biosynthetic process"/>
    <property type="evidence" value="ECO:0007669"/>
    <property type="project" value="UniProtKB-KW"/>
</dbReference>
<dbReference type="GO" id="GO:0046428">
    <property type="term" value="F:1,4-dihydroxy-2-naphthoate polyprenyltransferase activity"/>
    <property type="evidence" value="ECO:0007669"/>
    <property type="project" value="InterPro"/>
</dbReference>
<dbReference type="OrthoDB" id="203513at2759"/>
<evidence type="ECO:0000256" key="1">
    <source>
        <dbReference type="ARBA" id="ARBA00004141"/>
    </source>
</evidence>
<dbReference type="AlphaFoldDB" id="A0A8S1IZG2"/>
<keyword evidence="11" id="KW-1185">Reference proteome</keyword>
<evidence type="ECO:0000313" key="11">
    <source>
        <dbReference type="Proteomes" id="UP000708148"/>
    </source>
</evidence>
<dbReference type="PIRSF" id="PIRSF005355">
    <property type="entry name" value="UBIAD1"/>
    <property type="match status" value="1"/>
</dbReference>
<dbReference type="EMBL" id="CAJHUC010000966">
    <property type="protein sequence ID" value="CAD7699184.1"/>
    <property type="molecule type" value="Genomic_DNA"/>
</dbReference>
<sequence>MSLLDWLQAARVKTLGACLGPAMVASGLAMAGGGETSWGPFLCCGPAALLIQVGTNLVNDALDFQRGADTKERVGPRRLTQSGVVSPTAVHAAGVACLLASLLFCLPAFIARGPRLVILVLSCCVMGYAYTGGPLPLAYLGLGDLAVFLFFGIVATCGAKQVHQEGNLWGPDAVTAGAQVGLMAVNMLAVNNLRDAKTDVLAGKMTVPVRFGVGVGKAQVVAETALAYGLGWRWAAVGATWAWAGPLATLPVALVLLWRVVSTTPSREWNGLLALAGLVHVLFCAALGIGLMTSSARLL</sequence>
<evidence type="ECO:0008006" key="12">
    <source>
        <dbReference type="Google" id="ProtNLM"/>
    </source>
</evidence>